<name>A0A8T0F472_ARGBR</name>
<evidence type="ECO:0000313" key="1">
    <source>
        <dbReference type="EMBL" id="KAF8784209.1"/>
    </source>
</evidence>
<dbReference type="EMBL" id="JABXBU010000132">
    <property type="protein sequence ID" value="KAF8784209.1"/>
    <property type="molecule type" value="Genomic_DNA"/>
</dbReference>
<reference evidence="1" key="2">
    <citation type="submission" date="2020-06" db="EMBL/GenBank/DDBJ databases">
        <authorList>
            <person name="Sheffer M."/>
        </authorList>
    </citation>
    <scope>NUCLEOTIDE SEQUENCE</scope>
</reference>
<proteinExistence type="predicted"/>
<sequence>MSNSSHAPGNRVSPVTASLVSPPKSVALPNVVLSPCANNTHNVASLPFLSVPKVCSVAKPSLQILNQSLNVERLEAIFRSMPTQQDTAIVHKSDYSQNSREESEIVITPCSILVQDIPKLGSAIYERTRSKMPAKNQAATSASPNLKIELSLILLFPCLRSVLPAILQNDPHQNWRAIKLR</sequence>
<reference evidence="1" key="1">
    <citation type="journal article" date="2020" name="bioRxiv">
        <title>Chromosome-level reference genome of the European wasp spider Argiope bruennichi: a resource for studies on range expansion and evolutionary adaptation.</title>
        <authorList>
            <person name="Sheffer M.M."/>
            <person name="Hoppe A."/>
            <person name="Krehenwinkel H."/>
            <person name="Uhl G."/>
            <person name="Kuss A.W."/>
            <person name="Jensen L."/>
            <person name="Jensen C."/>
            <person name="Gillespie R.G."/>
            <person name="Hoff K.J."/>
            <person name="Prost S."/>
        </authorList>
    </citation>
    <scope>NUCLEOTIDE SEQUENCE</scope>
</reference>
<accession>A0A8T0F472</accession>
<dbReference type="Proteomes" id="UP000807504">
    <property type="component" value="Unassembled WGS sequence"/>
</dbReference>
<organism evidence="1 2">
    <name type="scientific">Argiope bruennichi</name>
    <name type="common">Wasp spider</name>
    <name type="synonym">Aranea bruennichi</name>
    <dbReference type="NCBI Taxonomy" id="94029"/>
    <lineage>
        <taxon>Eukaryota</taxon>
        <taxon>Metazoa</taxon>
        <taxon>Ecdysozoa</taxon>
        <taxon>Arthropoda</taxon>
        <taxon>Chelicerata</taxon>
        <taxon>Arachnida</taxon>
        <taxon>Araneae</taxon>
        <taxon>Araneomorphae</taxon>
        <taxon>Entelegynae</taxon>
        <taxon>Araneoidea</taxon>
        <taxon>Araneidae</taxon>
        <taxon>Argiope</taxon>
    </lineage>
</organism>
<comment type="caution">
    <text evidence="1">The sequence shown here is derived from an EMBL/GenBank/DDBJ whole genome shotgun (WGS) entry which is preliminary data.</text>
</comment>
<gene>
    <name evidence="1" type="ORF">HNY73_011562</name>
</gene>
<evidence type="ECO:0000313" key="2">
    <source>
        <dbReference type="Proteomes" id="UP000807504"/>
    </source>
</evidence>
<dbReference type="AlphaFoldDB" id="A0A8T0F472"/>
<keyword evidence="2" id="KW-1185">Reference proteome</keyword>
<protein>
    <submittedName>
        <fullName evidence="1">Uncharacterized protein</fullName>
    </submittedName>
</protein>